<dbReference type="Proteomes" id="UP000436088">
    <property type="component" value="Unassembled WGS sequence"/>
</dbReference>
<dbReference type="PANTHER" id="PTHR13271">
    <property type="entry name" value="UNCHARACTERIZED PUTATIVE METHYLTRANSFERASE"/>
    <property type="match status" value="1"/>
</dbReference>
<dbReference type="EMBL" id="VEPZ02001737">
    <property type="protein sequence ID" value="KAE8659333.1"/>
    <property type="molecule type" value="Genomic_DNA"/>
</dbReference>
<organism evidence="2 3">
    <name type="scientific">Hibiscus syriacus</name>
    <name type="common">Rose of Sharon</name>
    <dbReference type="NCBI Taxonomy" id="106335"/>
    <lineage>
        <taxon>Eukaryota</taxon>
        <taxon>Viridiplantae</taxon>
        <taxon>Streptophyta</taxon>
        <taxon>Embryophyta</taxon>
        <taxon>Tracheophyta</taxon>
        <taxon>Spermatophyta</taxon>
        <taxon>Magnoliopsida</taxon>
        <taxon>eudicotyledons</taxon>
        <taxon>Gunneridae</taxon>
        <taxon>Pentapetalae</taxon>
        <taxon>rosids</taxon>
        <taxon>malvids</taxon>
        <taxon>Malvales</taxon>
        <taxon>Malvaceae</taxon>
        <taxon>Malvoideae</taxon>
        <taxon>Hibiscus</taxon>
    </lineage>
</organism>
<gene>
    <name evidence="2" type="ORF">F3Y22_tig00116962pilonHSYRG00081</name>
</gene>
<dbReference type="InterPro" id="IPR001214">
    <property type="entry name" value="SET_dom"/>
</dbReference>
<dbReference type="SUPFAM" id="SSF82199">
    <property type="entry name" value="SET domain"/>
    <property type="match status" value="1"/>
</dbReference>
<reference evidence="2" key="1">
    <citation type="submission" date="2019-09" db="EMBL/GenBank/DDBJ databases">
        <title>Draft genome information of white flower Hibiscus syriacus.</title>
        <authorList>
            <person name="Kim Y.-M."/>
        </authorList>
    </citation>
    <scope>NUCLEOTIDE SEQUENCE [LARGE SCALE GENOMIC DNA]</scope>
    <source>
        <strain evidence="2">YM2019G1</strain>
    </source>
</reference>
<name>A0A6A2WJ73_HIBSY</name>
<dbReference type="Pfam" id="PF00856">
    <property type="entry name" value="SET"/>
    <property type="match status" value="1"/>
</dbReference>
<dbReference type="CDD" id="cd10527">
    <property type="entry name" value="SET_LSMT"/>
    <property type="match status" value="1"/>
</dbReference>
<evidence type="ECO:0000313" key="3">
    <source>
        <dbReference type="Proteomes" id="UP000436088"/>
    </source>
</evidence>
<dbReference type="Gene3D" id="3.90.1410.10">
    <property type="entry name" value="set domain protein methyltransferase, domain 1"/>
    <property type="match status" value="1"/>
</dbReference>
<feature type="domain" description="SET" evidence="1">
    <location>
        <begin position="37"/>
        <end position="278"/>
    </location>
</feature>
<keyword evidence="3" id="KW-1185">Reference proteome</keyword>
<sequence>MKPSSEAEERGLKRLLEWAAEHGIEVSESCSSLGLGHSMGVSYFPGAGGRGVAALRPITKGDLLLKFPKSALITTHSLISRYETLSLALKPHLSLSPTQIFTVCLLYEINKGKASPWHPYFLHLPRSYSILAAFGELETQALQVDYAIWAAQKAISKAKYEWKQASNLMKELKLQPPLLTFRAWIWATGTISSRTLHVPWDEAGCLCPVGDLFNYAAPTEESDSFEDVDNWKNEHAKDELDMHSQRLTDGGYEEDAAAYCFYAKKNYDEGEQVLLSYGTYTNLELLEL</sequence>
<dbReference type="InterPro" id="IPR050600">
    <property type="entry name" value="SETD3_SETD6_MTase"/>
</dbReference>
<dbReference type="AlphaFoldDB" id="A0A6A2WJ73"/>
<comment type="caution">
    <text evidence="2">The sequence shown here is derived from an EMBL/GenBank/DDBJ whole genome shotgun (WGS) entry which is preliminary data.</text>
</comment>
<dbReference type="GO" id="GO:0016279">
    <property type="term" value="F:protein-lysine N-methyltransferase activity"/>
    <property type="evidence" value="ECO:0007669"/>
    <property type="project" value="TreeGrafter"/>
</dbReference>
<protein>
    <submittedName>
        <fullName evidence="2">Protein SET DOMAIN GROUP 40</fullName>
    </submittedName>
</protein>
<dbReference type="InterPro" id="IPR046341">
    <property type="entry name" value="SET_dom_sf"/>
</dbReference>
<accession>A0A6A2WJ73</accession>
<dbReference type="PROSITE" id="PS50280">
    <property type="entry name" value="SET"/>
    <property type="match status" value="1"/>
</dbReference>
<proteinExistence type="predicted"/>
<dbReference type="PANTHER" id="PTHR13271:SF91">
    <property type="entry name" value="PROTEIN SET DOMAIN GROUP 40"/>
    <property type="match status" value="1"/>
</dbReference>
<evidence type="ECO:0000259" key="1">
    <source>
        <dbReference type="PROSITE" id="PS50280"/>
    </source>
</evidence>
<evidence type="ECO:0000313" key="2">
    <source>
        <dbReference type="EMBL" id="KAE8659333.1"/>
    </source>
</evidence>